<dbReference type="SUPFAM" id="SSF81383">
    <property type="entry name" value="F-box domain"/>
    <property type="match status" value="1"/>
</dbReference>
<comment type="caution">
    <text evidence="3">The sequence shown here is derived from an EMBL/GenBank/DDBJ whole genome shotgun (WGS) entry which is preliminary data.</text>
</comment>
<protein>
    <submittedName>
        <fullName evidence="3">Phosphatidylethanolamine n-methyltransferase</fullName>
    </submittedName>
</protein>
<keyword evidence="4" id="KW-1185">Reference proteome</keyword>
<dbReference type="SMART" id="SM00256">
    <property type="entry name" value="FBOX"/>
    <property type="match status" value="1"/>
</dbReference>
<evidence type="ECO:0000259" key="2">
    <source>
        <dbReference type="PROSITE" id="PS50181"/>
    </source>
</evidence>
<dbReference type="EMBL" id="PXOG01000185">
    <property type="protein sequence ID" value="RGP69263.1"/>
    <property type="molecule type" value="Genomic_DNA"/>
</dbReference>
<keyword evidence="3" id="KW-0808">Transferase</keyword>
<name>A0A395SA32_9HYPO</name>
<gene>
    <name evidence="3" type="ORF">FLONG3_7899</name>
</gene>
<feature type="region of interest" description="Disordered" evidence="1">
    <location>
        <begin position="191"/>
        <end position="226"/>
    </location>
</feature>
<dbReference type="PROSITE" id="PS50181">
    <property type="entry name" value="FBOX"/>
    <property type="match status" value="1"/>
</dbReference>
<feature type="domain" description="F-box" evidence="2">
    <location>
        <begin position="227"/>
        <end position="273"/>
    </location>
</feature>
<keyword evidence="3" id="KW-0489">Methyltransferase</keyword>
<dbReference type="AlphaFoldDB" id="A0A395SA32"/>
<reference evidence="3 4" key="1">
    <citation type="journal article" date="2018" name="PLoS Pathog.">
        <title>Evolution of structural diversity of trichothecenes, a family of toxins produced by plant pathogenic and entomopathogenic fungi.</title>
        <authorList>
            <person name="Proctor R.H."/>
            <person name="McCormick S.P."/>
            <person name="Kim H.S."/>
            <person name="Cardoza R.E."/>
            <person name="Stanley A.M."/>
            <person name="Lindo L."/>
            <person name="Kelly A."/>
            <person name="Brown D.W."/>
            <person name="Lee T."/>
            <person name="Vaughan M.M."/>
            <person name="Alexander N.J."/>
            <person name="Busman M."/>
            <person name="Gutierrez S."/>
        </authorList>
    </citation>
    <scope>NUCLEOTIDE SEQUENCE [LARGE SCALE GENOMIC DNA]</scope>
    <source>
        <strain evidence="3 4">NRRL 20695</strain>
    </source>
</reference>
<evidence type="ECO:0000313" key="3">
    <source>
        <dbReference type="EMBL" id="RGP69263.1"/>
    </source>
</evidence>
<proteinExistence type="predicted"/>
<dbReference type="GO" id="GO:0032259">
    <property type="term" value="P:methylation"/>
    <property type="evidence" value="ECO:0007669"/>
    <property type="project" value="UniProtKB-KW"/>
</dbReference>
<dbReference type="Gene3D" id="1.20.1280.50">
    <property type="match status" value="1"/>
</dbReference>
<dbReference type="CDD" id="cd09917">
    <property type="entry name" value="F-box_SF"/>
    <property type="match status" value="1"/>
</dbReference>
<evidence type="ECO:0000256" key="1">
    <source>
        <dbReference type="SAM" id="MobiDB-lite"/>
    </source>
</evidence>
<dbReference type="STRING" id="694270.A0A395SA32"/>
<dbReference type="InterPro" id="IPR036047">
    <property type="entry name" value="F-box-like_dom_sf"/>
</dbReference>
<dbReference type="InterPro" id="IPR001810">
    <property type="entry name" value="F-box_dom"/>
</dbReference>
<dbReference type="OrthoDB" id="9984533at2759"/>
<dbReference type="GO" id="GO:0008168">
    <property type="term" value="F:methyltransferase activity"/>
    <property type="evidence" value="ECO:0007669"/>
    <property type="project" value="UniProtKB-KW"/>
</dbReference>
<dbReference type="Proteomes" id="UP000266234">
    <property type="component" value="Unassembled WGS sequence"/>
</dbReference>
<organism evidence="3 4">
    <name type="scientific">Fusarium longipes</name>
    <dbReference type="NCBI Taxonomy" id="694270"/>
    <lineage>
        <taxon>Eukaryota</taxon>
        <taxon>Fungi</taxon>
        <taxon>Dikarya</taxon>
        <taxon>Ascomycota</taxon>
        <taxon>Pezizomycotina</taxon>
        <taxon>Sordariomycetes</taxon>
        <taxon>Hypocreomycetidae</taxon>
        <taxon>Hypocreales</taxon>
        <taxon>Nectriaceae</taxon>
        <taxon>Fusarium</taxon>
    </lineage>
</organism>
<dbReference type="Pfam" id="PF00646">
    <property type="entry name" value="F-box"/>
    <property type="match status" value="1"/>
</dbReference>
<accession>A0A395SA32</accession>
<sequence length="731" mass="83395">MEQQERDTFCAICGTSAHMVTFRSSVLNWENQQWMSKVLIVGQDKHQPEKLRLLSLDARWSSENNYTLFHTTDRVEPGINHVRVYNTRDQHGLLFPIHHDCYDLLSQCARSHGFEQDSFYKTFEAHQNQENTFALDYDYGYASRSQDNEIQRERICGMDYLTMSPTELPRIDSFVNWILAEFKLEHLENLPVASPEPDGTNNSAPKSPSRELENLPLTSSEPNIPKHSTLERLPNEVFCEVLDSLDYEDICTVRLVSKTACKQTTSNGYWKNRFFLDMGWASATFSSTSDNCLSEVDWFKVYRAMRHISQGMYQDEFFMSGPLRNRYRIWNICSAIVEESSLRQLALHQQSNYAVLEDAEDTVASQSRFPSVGGTIECYVGLIHSFPEACTTQPVITVFWSNMGELVGIGTRVSENDTRICNGSPSIVARSKDVQIPKDAWLTEVVITSHGEPNEDNRSIIEREVVGLKFIFSKGDPIQVGDSEGDKQVLFPPPGHFIVGFRLHYSLGQPVSRLGLCSQPIGKVPWDSLRRFDPPVPCDRTDAPKEKQNPEIKSHLWKAELPPEVLDISPACRGYWRYDERTDDKLMETLIFGTEEKDLEMITAIGVDINLQGFEIWLDDGNKTTTRSIGNTNTMQYLSIDGRGGERILFCYVKKNSQIEGIRFVTNWGRQLVTGITDGYSEAMFPSDKESHLMGIYCHWQERNTPRTNLKFIGAFSRKREGLPIAPPTLA</sequence>
<evidence type="ECO:0000313" key="4">
    <source>
        <dbReference type="Proteomes" id="UP000266234"/>
    </source>
</evidence>